<comment type="caution">
    <text evidence="4">The sequence shown here is derived from an EMBL/GenBank/DDBJ whole genome shotgun (WGS) entry which is preliminary data.</text>
</comment>
<proteinExistence type="predicted"/>
<keyword evidence="1" id="KW-0732">Signal</keyword>
<accession>A0A366H4V4</accession>
<evidence type="ECO:0000256" key="1">
    <source>
        <dbReference type="SAM" id="SignalP"/>
    </source>
</evidence>
<feature type="domain" description="SGNH hydrolase-type esterase N-terminal" evidence="3">
    <location>
        <begin position="36"/>
        <end position="163"/>
    </location>
</feature>
<evidence type="ECO:0000259" key="3">
    <source>
        <dbReference type="Pfam" id="PF14607"/>
    </source>
</evidence>
<dbReference type="Gene3D" id="2.60.120.260">
    <property type="entry name" value="Galactose-binding domain-like"/>
    <property type="match status" value="1"/>
</dbReference>
<dbReference type="Pfam" id="PF14607">
    <property type="entry name" value="GxDLY"/>
    <property type="match status" value="1"/>
</dbReference>
<keyword evidence="4" id="KW-0378">Hydrolase</keyword>
<keyword evidence="5" id="KW-1185">Reference proteome</keyword>
<evidence type="ECO:0000313" key="5">
    <source>
        <dbReference type="Proteomes" id="UP000253426"/>
    </source>
</evidence>
<dbReference type="RefSeq" id="WP_113962136.1">
    <property type="nucleotide sequence ID" value="NZ_QNRR01000019.1"/>
</dbReference>
<evidence type="ECO:0000259" key="2">
    <source>
        <dbReference type="Pfam" id="PF14606"/>
    </source>
</evidence>
<dbReference type="InterPro" id="IPR032740">
    <property type="entry name" value="GxDLY"/>
</dbReference>
<dbReference type="SUPFAM" id="SSF52266">
    <property type="entry name" value="SGNH hydrolase"/>
    <property type="match status" value="1"/>
</dbReference>
<dbReference type="InterPro" id="IPR036514">
    <property type="entry name" value="SGNH_hydro_sf"/>
</dbReference>
<reference evidence="4 5" key="1">
    <citation type="submission" date="2018-06" db="EMBL/GenBank/DDBJ databases">
        <title>Genomic Encyclopedia of Type Strains, Phase IV (KMG-IV): sequencing the most valuable type-strain genomes for metagenomic binning, comparative biology and taxonomic classification.</title>
        <authorList>
            <person name="Goeker M."/>
        </authorList>
    </citation>
    <scope>NUCLEOTIDE SEQUENCE [LARGE SCALE GENOMIC DNA]</scope>
    <source>
        <strain evidence="4 5">DSM 25532</strain>
    </source>
</reference>
<protein>
    <submittedName>
        <fullName evidence="4">SGNH-like hydrolase/esterase family protein</fullName>
    </submittedName>
</protein>
<feature type="signal peptide" evidence="1">
    <location>
        <begin position="1"/>
        <end position="19"/>
    </location>
</feature>
<evidence type="ECO:0000313" key="4">
    <source>
        <dbReference type="EMBL" id="RBP35877.1"/>
    </source>
</evidence>
<name>A0A366H4V4_9BACT</name>
<dbReference type="Gene3D" id="3.40.50.1110">
    <property type="entry name" value="SGNH hydrolase"/>
    <property type="match status" value="1"/>
</dbReference>
<dbReference type="AlphaFoldDB" id="A0A366H4V4"/>
<dbReference type="EMBL" id="QNRR01000019">
    <property type="protein sequence ID" value="RBP35877.1"/>
    <property type="molecule type" value="Genomic_DNA"/>
</dbReference>
<dbReference type="Pfam" id="PF14606">
    <property type="entry name" value="Lipase_GDSL_3"/>
    <property type="match status" value="1"/>
</dbReference>
<organism evidence="4 5">
    <name type="scientific">Roseimicrobium gellanilyticum</name>
    <dbReference type="NCBI Taxonomy" id="748857"/>
    <lineage>
        <taxon>Bacteria</taxon>
        <taxon>Pseudomonadati</taxon>
        <taxon>Verrucomicrobiota</taxon>
        <taxon>Verrucomicrobiia</taxon>
        <taxon>Verrucomicrobiales</taxon>
        <taxon>Verrucomicrobiaceae</taxon>
        <taxon>Roseimicrobium</taxon>
    </lineage>
</organism>
<dbReference type="InterPro" id="IPR013830">
    <property type="entry name" value="SGNH_hydro"/>
</dbReference>
<dbReference type="GO" id="GO:0016788">
    <property type="term" value="F:hydrolase activity, acting on ester bonds"/>
    <property type="evidence" value="ECO:0007669"/>
    <property type="project" value="UniProtKB-ARBA"/>
</dbReference>
<dbReference type="Proteomes" id="UP000253426">
    <property type="component" value="Unassembled WGS sequence"/>
</dbReference>
<feature type="chain" id="PRO_5016866806" evidence="1">
    <location>
        <begin position="20"/>
        <end position="364"/>
    </location>
</feature>
<sequence length="364" mass="40105">MPRCTAVVLCFLLLPLTLAAQSEPVRIPFPDPRLTVDGLGWWKETQPSLQRLPERLKPTIPPKVWRLAQIPAGVRVRLRTDSVHLTLEAKTGTYKVAPSPALGLIGIDLYVNGRYHGSTLPEKEDGLIKKTWDTGKRVEMRDITLYLPIGTPTLIQSITLDPGAKVELAPPYSHPKPIVYYGSSITQGAQTSNPGMAFPCVLGRWLDMDFINLGFSGNGKGEPALAHAVAEIDAACFVLDYWANPTPTEYSTTLPGFVDIIRAKHPTTPILVPSPYYNPSEAFGSRMGEYQVAKRKFAPKFVEQRRAAGDANIHFVDGFSLISPDQADALSDARHANTYGMFLYARGLEPHLRRVLTLPPSPAR</sequence>
<dbReference type="OrthoDB" id="5624617at2"/>
<gene>
    <name evidence="4" type="ORF">DES53_11943</name>
</gene>
<feature type="domain" description="SGNH hydrolase-type esterase" evidence="2">
    <location>
        <begin position="176"/>
        <end position="352"/>
    </location>
</feature>